<proteinExistence type="predicted"/>
<protein>
    <submittedName>
        <fullName evidence="6">Fam-e protein</fullName>
    </submittedName>
</protein>
<evidence type="ECO:0000313" key="6">
    <source>
        <dbReference type="WBParaSite" id="SPAL_0001254800.1"/>
    </source>
</evidence>
<dbReference type="Proteomes" id="UP000046392">
    <property type="component" value="Unplaced"/>
</dbReference>
<dbReference type="AlphaFoldDB" id="A0A0N5C3K6"/>
<dbReference type="InterPro" id="IPR056007">
    <property type="entry name" value="DUF7585"/>
</dbReference>
<dbReference type="STRING" id="174720.A0A0N5C3K6"/>
<reference evidence="6" key="1">
    <citation type="submission" date="2017-02" db="UniProtKB">
        <authorList>
            <consortium name="WormBaseParasite"/>
        </authorList>
    </citation>
    <scope>IDENTIFICATION</scope>
</reference>
<evidence type="ECO:0000259" key="3">
    <source>
        <dbReference type="Pfam" id="PF24488"/>
    </source>
</evidence>
<feature type="domain" description="DUF7583" evidence="2">
    <location>
        <begin position="183"/>
        <end position="269"/>
    </location>
</feature>
<dbReference type="Pfam" id="PF24488">
    <property type="entry name" value="DUF7584"/>
    <property type="match status" value="1"/>
</dbReference>
<keyword evidence="1" id="KW-0812">Transmembrane</keyword>
<name>A0A0N5C3K6_STREA</name>
<sequence length="325" mass="38174">MDYPLPETHSKCQNKTENLLIVSRDKENDTAVIISPRDVKNPYANQEFYYFIKPEENDGKQIIEYCGRYRGYKNLPHFILPDHSNNSIIDEVKKIIINESNYEKEEKIKVNLKLGDDIQFYRDEEISLSRMRYTENGLIDIENSTEQINSSFVIKGFDLVKLVYNHLDATEYKEVSQVYYFGPASKNITIKKYYDYHDARSFNPNCSIYFTNVGYLDKVIYNAEEEKIDRSLDFISFKREKGCGCYCIKKLVCIYKTLDGTITISNKYDHQDINIHHCGNYHDILSFEMKSEFFGISWIIFGASILFLLLLLTVVVIIVVKKRHY</sequence>
<evidence type="ECO:0000256" key="1">
    <source>
        <dbReference type="SAM" id="Phobius"/>
    </source>
</evidence>
<dbReference type="WBParaSite" id="SPAL_0001254800.1">
    <property type="protein sequence ID" value="SPAL_0001254800.1"/>
    <property type="gene ID" value="SPAL_0001254800"/>
</dbReference>
<feature type="transmembrane region" description="Helical" evidence="1">
    <location>
        <begin position="296"/>
        <end position="320"/>
    </location>
</feature>
<keyword evidence="1" id="KW-1133">Transmembrane helix</keyword>
<keyword evidence="5" id="KW-1185">Reference proteome</keyword>
<dbReference type="InterPro" id="IPR056005">
    <property type="entry name" value="DUF7583"/>
</dbReference>
<accession>A0A0N5C3K6</accession>
<feature type="domain" description="DUF7585" evidence="4">
    <location>
        <begin position="6"/>
        <end position="70"/>
    </location>
</feature>
<evidence type="ECO:0000259" key="4">
    <source>
        <dbReference type="Pfam" id="PF24490"/>
    </source>
</evidence>
<dbReference type="Pfam" id="PF24486">
    <property type="entry name" value="DUF7583"/>
    <property type="match status" value="1"/>
</dbReference>
<dbReference type="Pfam" id="PF24490">
    <property type="entry name" value="DUF7585"/>
    <property type="match status" value="1"/>
</dbReference>
<feature type="domain" description="DUF7584" evidence="3">
    <location>
        <begin position="76"/>
        <end position="181"/>
    </location>
</feature>
<dbReference type="InterPro" id="IPR056006">
    <property type="entry name" value="DUF7584"/>
</dbReference>
<keyword evidence="1" id="KW-0472">Membrane</keyword>
<evidence type="ECO:0000313" key="5">
    <source>
        <dbReference type="Proteomes" id="UP000046392"/>
    </source>
</evidence>
<organism evidence="5 6">
    <name type="scientific">Strongyloides papillosus</name>
    <name type="common">Intestinal threadworm</name>
    <dbReference type="NCBI Taxonomy" id="174720"/>
    <lineage>
        <taxon>Eukaryota</taxon>
        <taxon>Metazoa</taxon>
        <taxon>Ecdysozoa</taxon>
        <taxon>Nematoda</taxon>
        <taxon>Chromadorea</taxon>
        <taxon>Rhabditida</taxon>
        <taxon>Tylenchina</taxon>
        <taxon>Panagrolaimomorpha</taxon>
        <taxon>Strongyloidoidea</taxon>
        <taxon>Strongyloididae</taxon>
        <taxon>Strongyloides</taxon>
    </lineage>
</organism>
<evidence type="ECO:0000259" key="2">
    <source>
        <dbReference type="Pfam" id="PF24486"/>
    </source>
</evidence>